<evidence type="ECO:0000256" key="3">
    <source>
        <dbReference type="ARBA" id="ARBA00006958"/>
    </source>
</evidence>
<keyword evidence="9" id="KW-1185">Reference proteome</keyword>
<evidence type="ECO:0000256" key="6">
    <source>
        <dbReference type="ARBA" id="ARBA00022801"/>
    </source>
</evidence>
<evidence type="ECO:0000256" key="5">
    <source>
        <dbReference type="ARBA" id="ARBA00022723"/>
    </source>
</evidence>
<dbReference type="OrthoDB" id="776343at2759"/>
<reference evidence="9" key="1">
    <citation type="journal article" date="2015" name="Nat. Genet.">
        <title>The pineapple genome and the evolution of CAM photosynthesis.</title>
        <authorList>
            <person name="Ming R."/>
            <person name="VanBuren R."/>
            <person name="Wai C.M."/>
            <person name="Tang H."/>
            <person name="Schatz M.C."/>
            <person name="Bowers J.E."/>
            <person name="Lyons E."/>
            <person name="Wang M.L."/>
            <person name="Chen J."/>
            <person name="Biggers E."/>
            <person name="Zhang J."/>
            <person name="Huang L."/>
            <person name="Zhang L."/>
            <person name="Miao W."/>
            <person name="Zhang J."/>
            <person name="Ye Z."/>
            <person name="Miao C."/>
            <person name="Lin Z."/>
            <person name="Wang H."/>
            <person name="Zhou H."/>
            <person name="Yim W.C."/>
            <person name="Priest H.D."/>
            <person name="Zheng C."/>
            <person name="Woodhouse M."/>
            <person name="Edger P.P."/>
            <person name="Guyot R."/>
            <person name="Guo H.B."/>
            <person name="Guo H."/>
            <person name="Zheng G."/>
            <person name="Singh R."/>
            <person name="Sharma A."/>
            <person name="Min X."/>
            <person name="Zheng Y."/>
            <person name="Lee H."/>
            <person name="Gurtowski J."/>
            <person name="Sedlazeck F.J."/>
            <person name="Harkess A."/>
            <person name="McKain M.R."/>
            <person name="Liao Z."/>
            <person name="Fang J."/>
            <person name="Liu J."/>
            <person name="Zhang X."/>
            <person name="Zhang Q."/>
            <person name="Hu W."/>
            <person name="Qin Y."/>
            <person name="Wang K."/>
            <person name="Chen L.Y."/>
            <person name="Shirley N."/>
            <person name="Lin Y.R."/>
            <person name="Liu L.Y."/>
            <person name="Hernandez A.G."/>
            <person name="Wright C.L."/>
            <person name="Bulone V."/>
            <person name="Tuskan G.A."/>
            <person name="Heath K."/>
            <person name="Zee F."/>
            <person name="Moore P.H."/>
            <person name="Sunkar R."/>
            <person name="Leebens-Mack J.H."/>
            <person name="Mockler T."/>
            <person name="Bennetzen J.L."/>
            <person name="Freeling M."/>
            <person name="Sankoff D."/>
            <person name="Paterson A.H."/>
            <person name="Zhu X."/>
            <person name="Yang X."/>
            <person name="Smith J.A."/>
            <person name="Cushman J.C."/>
            <person name="Paull R.E."/>
            <person name="Yu Q."/>
        </authorList>
    </citation>
    <scope>NUCLEOTIDE SEQUENCE [LARGE SCALE GENOMIC DNA]</scope>
    <source>
        <strain evidence="9">cv. F153</strain>
    </source>
</reference>
<evidence type="ECO:0000313" key="10">
    <source>
        <dbReference type="RefSeq" id="XP_020081745.1"/>
    </source>
</evidence>
<dbReference type="GO" id="GO:0046872">
    <property type="term" value="F:metal ion binding"/>
    <property type="evidence" value="ECO:0007669"/>
    <property type="project" value="UniProtKB-KW"/>
</dbReference>
<dbReference type="AlphaFoldDB" id="A0A6P5EJZ8"/>
<dbReference type="GO" id="GO:0016787">
    <property type="term" value="F:hydrolase activity"/>
    <property type="evidence" value="ECO:0007669"/>
    <property type="project" value="UniProtKB-KW"/>
</dbReference>
<dbReference type="GeneID" id="109705421"/>
<evidence type="ECO:0000256" key="2">
    <source>
        <dbReference type="ARBA" id="ARBA00004123"/>
    </source>
</evidence>
<dbReference type="PANTHER" id="PTHR22930:SF259">
    <property type="entry name" value="OS08G0106900 PROTEIN"/>
    <property type="match status" value="1"/>
</dbReference>
<dbReference type="RefSeq" id="XP_020081745.1">
    <property type="nucleotide sequence ID" value="XM_020226156.1"/>
</dbReference>
<evidence type="ECO:0000259" key="8">
    <source>
        <dbReference type="Pfam" id="PF13359"/>
    </source>
</evidence>
<organism evidence="9 10">
    <name type="scientific">Ananas comosus</name>
    <name type="common">Pineapple</name>
    <name type="synonym">Ananas ananas</name>
    <dbReference type="NCBI Taxonomy" id="4615"/>
    <lineage>
        <taxon>Eukaryota</taxon>
        <taxon>Viridiplantae</taxon>
        <taxon>Streptophyta</taxon>
        <taxon>Embryophyta</taxon>
        <taxon>Tracheophyta</taxon>
        <taxon>Spermatophyta</taxon>
        <taxon>Magnoliopsida</taxon>
        <taxon>Liliopsida</taxon>
        <taxon>Poales</taxon>
        <taxon>Bromeliaceae</taxon>
        <taxon>Bromelioideae</taxon>
        <taxon>Ananas</taxon>
    </lineage>
</organism>
<evidence type="ECO:0000256" key="1">
    <source>
        <dbReference type="ARBA" id="ARBA00001968"/>
    </source>
</evidence>
<comment type="similarity">
    <text evidence="3">Belongs to the HARBI1 family.</text>
</comment>
<gene>
    <name evidence="10" type="primary">LOC109705421</name>
</gene>
<keyword evidence="6" id="KW-0378">Hydrolase</keyword>
<keyword evidence="4" id="KW-0540">Nuclease</keyword>
<evidence type="ECO:0000256" key="7">
    <source>
        <dbReference type="ARBA" id="ARBA00023242"/>
    </source>
</evidence>
<comment type="cofactor">
    <cofactor evidence="1">
        <name>a divalent metal cation</name>
        <dbReference type="ChEBI" id="CHEBI:60240"/>
    </cofactor>
</comment>
<keyword evidence="5" id="KW-0479">Metal-binding</keyword>
<dbReference type="GO" id="GO:0005634">
    <property type="term" value="C:nucleus"/>
    <property type="evidence" value="ECO:0007669"/>
    <property type="project" value="UniProtKB-SubCell"/>
</dbReference>
<accession>A0A6P5EJZ8</accession>
<dbReference type="Proteomes" id="UP000515123">
    <property type="component" value="Unplaced"/>
</dbReference>
<protein>
    <submittedName>
        <fullName evidence="10">Nuclease HARBI1</fullName>
    </submittedName>
</protein>
<dbReference type="Pfam" id="PF13359">
    <property type="entry name" value="DDE_Tnp_4"/>
    <property type="match status" value="1"/>
</dbReference>
<reference evidence="10" key="2">
    <citation type="submission" date="2025-08" db="UniProtKB">
        <authorList>
            <consortium name="RefSeq"/>
        </authorList>
    </citation>
    <scope>IDENTIFICATION</scope>
    <source>
        <tissue evidence="10">Leaf</tissue>
    </source>
</reference>
<sequence>MGPTAAVGTAAKLAAVPTAAVGPESDCIGSLDGTHIHASVPLSEVAAFRGRKSYPTQNVLAAINFDLHFTYVLAGWEGSAHDALVLRDAIERPCGLRVPQGKYYLVDAGYSTRPGFISPYRSVRYHLREWGARTPSNPQELFNYRHSSLRTSVERAFGSLKNRFKILTSRPFFPFSTQVDLVLACCIVHNYIMSHGGDELVPSEEEWLAQSSHSTQLPQLRSRREYREEAREWEEKRNRIAMEMWQSRNN</sequence>
<dbReference type="GO" id="GO:0004518">
    <property type="term" value="F:nuclease activity"/>
    <property type="evidence" value="ECO:0007669"/>
    <property type="project" value="UniProtKB-KW"/>
</dbReference>
<comment type="subcellular location">
    <subcellularLocation>
        <location evidence="2">Nucleus</location>
    </subcellularLocation>
</comment>
<dbReference type="InterPro" id="IPR027806">
    <property type="entry name" value="HARBI1_dom"/>
</dbReference>
<keyword evidence="7" id="KW-0539">Nucleus</keyword>
<proteinExistence type="inferred from homology"/>
<dbReference type="PANTHER" id="PTHR22930">
    <property type="match status" value="1"/>
</dbReference>
<evidence type="ECO:0000256" key="4">
    <source>
        <dbReference type="ARBA" id="ARBA00022722"/>
    </source>
</evidence>
<feature type="domain" description="DDE Tnp4" evidence="8">
    <location>
        <begin position="31"/>
        <end position="190"/>
    </location>
</feature>
<dbReference type="InterPro" id="IPR045249">
    <property type="entry name" value="HARBI1-like"/>
</dbReference>
<name>A0A6P5EJZ8_ANACO</name>
<evidence type="ECO:0000313" key="9">
    <source>
        <dbReference type="Proteomes" id="UP000515123"/>
    </source>
</evidence>